<keyword evidence="4 5" id="KW-0274">FAD</keyword>
<dbReference type="InterPro" id="IPR012132">
    <property type="entry name" value="GMC_OxRdtase"/>
</dbReference>
<dbReference type="GO" id="GO:0050660">
    <property type="term" value="F:flavin adenine dinucleotide binding"/>
    <property type="evidence" value="ECO:0007669"/>
    <property type="project" value="InterPro"/>
</dbReference>
<sequence length="535" mass="56637">MSRYDYIIVGAGSAGCVLAHRLSANPDVSVLLLEAGGADDSPLIDMPRGFGELLGDPALVWHLPTLPFGPDRQVEYWVRGKTLGGSSSVNGMVYNRGAEADYEELAARGNDGWGWADLLPAFRAIENHQLGSSASRGADGPLCISTADSGEPLLEDVLTAGAELGWQQVADYNDVDGERIGYTMATIGAGRRCSAAHAFLHPVLDRPNLTVAVRTCVDRVVTEDGRAVGIEGRRDGRPFSATATREVILATGALATPKLLQLSGIGPRDALRAAGVPLVADSPNVGARMREHRVFTVQYRLTKDVGYNRLLATPEGQREAMAEYEAAGGGPMGAPSFDLTAIVKSRPGLDRPDAQLQIAPFSMLPPQPGQGIQVEREPGMLCIAYQLHPTSEGSIRITSPDPDVAADIDPGYLTTAADRARSVDVVRTVRRLFATTPLQEWIDHETVPGAQVQTDGDIIDDGLRTGGAGYHAIGTAAMGPQEDDVVDSALRVRGVAGLRVVDASVLPTMVSGNLNGPVMAMAWLAAERILENVAS</sequence>
<dbReference type="SUPFAM" id="SSF54373">
    <property type="entry name" value="FAD-linked reductases, C-terminal domain"/>
    <property type="match status" value="1"/>
</dbReference>
<dbReference type="PROSITE" id="PS00623">
    <property type="entry name" value="GMC_OXRED_1"/>
    <property type="match status" value="1"/>
</dbReference>
<reference evidence="9" key="1">
    <citation type="journal article" date="2021" name="PeerJ">
        <title>Extensive microbial diversity within the chicken gut microbiome revealed by metagenomics and culture.</title>
        <authorList>
            <person name="Gilroy R."/>
            <person name="Ravi A."/>
            <person name="Getino M."/>
            <person name="Pursley I."/>
            <person name="Horton D.L."/>
            <person name="Alikhan N.F."/>
            <person name="Baker D."/>
            <person name="Gharbi K."/>
            <person name="Hall N."/>
            <person name="Watson M."/>
            <person name="Adriaenssens E.M."/>
            <person name="Foster-Nyarko E."/>
            <person name="Jarju S."/>
            <person name="Secka A."/>
            <person name="Antonio M."/>
            <person name="Oren A."/>
            <person name="Chaudhuri R.R."/>
            <person name="La Ragione R."/>
            <person name="Hildebrand F."/>
            <person name="Pallen M.J."/>
        </authorList>
    </citation>
    <scope>NUCLEOTIDE SEQUENCE</scope>
    <source>
        <strain evidence="9">ChiGjej4B4-7305</strain>
    </source>
</reference>
<dbReference type="Gene3D" id="3.50.50.60">
    <property type="entry name" value="FAD/NAD(P)-binding domain"/>
    <property type="match status" value="1"/>
</dbReference>
<dbReference type="PANTHER" id="PTHR11552:SF147">
    <property type="entry name" value="CHOLINE DEHYDROGENASE, MITOCHONDRIAL"/>
    <property type="match status" value="1"/>
</dbReference>
<dbReference type="InterPro" id="IPR000172">
    <property type="entry name" value="GMC_OxRdtase_N"/>
</dbReference>
<dbReference type="EMBL" id="DXBY01000315">
    <property type="protein sequence ID" value="HIZ37746.1"/>
    <property type="molecule type" value="Genomic_DNA"/>
</dbReference>
<dbReference type="InterPro" id="IPR007867">
    <property type="entry name" value="GMC_OxRtase_C"/>
</dbReference>
<protein>
    <submittedName>
        <fullName evidence="9">GMC family oxidoreductase N-terminal domain-containing protein</fullName>
    </submittedName>
</protein>
<dbReference type="Pfam" id="PF00732">
    <property type="entry name" value="GMC_oxred_N"/>
    <property type="match status" value="1"/>
</dbReference>
<dbReference type="Pfam" id="PF05199">
    <property type="entry name" value="GMC_oxred_C"/>
    <property type="match status" value="1"/>
</dbReference>
<evidence type="ECO:0000256" key="1">
    <source>
        <dbReference type="ARBA" id="ARBA00001974"/>
    </source>
</evidence>
<dbReference type="Proteomes" id="UP000824037">
    <property type="component" value="Unassembled WGS sequence"/>
</dbReference>
<dbReference type="AlphaFoldDB" id="A0A9D2J5U2"/>
<organism evidence="9 10">
    <name type="scientific">Candidatus Ruania gallistercoris</name>
    <dbReference type="NCBI Taxonomy" id="2838746"/>
    <lineage>
        <taxon>Bacteria</taxon>
        <taxon>Bacillati</taxon>
        <taxon>Actinomycetota</taxon>
        <taxon>Actinomycetes</taxon>
        <taxon>Micrococcales</taxon>
        <taxon>Ruaniaceae</taxon>
        <taxon>Ruania</taxon>
    </lineage>
</organism>
<evidence type="ECO:0000256" key="4">
    <source>
        <dbReference type="ARBA" id="ARBA00022827"/>
    </source>
</evidence>
<reference evidence="9" key="2">
    <citation type="submission" date="2021-04" db="EMBL/GenBank/DDBJ databases">
        <authorList>
            <person name="Gilroy R."/>
        </authorList>
    </citation>
    <scope>NUCLEOTIDE SEQUENCE</scope>
    <source>
        <strain evidence="9">ChiGjej4B4-7305</strain>
    </source>
</reference>
<evidence type="ECO:0000313" key="9">
    <source>
        <dbReference type="EMBL" id="HIZ37746.1"/>
    </source>
</evidence>
<dbReference type="PROSITE" id="PS51257">
    <property type="entry name" value="PROKAR_LIPOPROTEIN"/>
    <property type="match status" value="1"/>
</dbReference>
<dbReference type="PIRSF" id="PIRSF000137">
    <property type="entry name" value="Alcohol_oxidase"/>
    <property type="match status" value="1"/>
</dbReference>
<accession>A0A9D2J5U2</accession>
<evidence type="ECO:0000256" key="3">
    <source>
        <dbReference type="ARBA" id="ARBA00022630"/>
    </source>
</evidence>
<evidence type="ECO:0000256" key="5">
    <source>
        <dbReference type="PIRSR" id="PIRSR000137-2"/>
    </source>
</evidence>
<feature type="domain" description="Glucose-methanol-choline oxidoreductase N-terminal" evidence="7">
    <location>
        <begin position="80"/>
        <end position="103"/>
    </location>
</feature>
<dbReference type="SUPFAM" id="SSF51905">
    <property type="entry name" value="FAD/NAD(P)-binding domain"/>
    <property type="match status" value="1"/>
</dbReference>
<evidence type="ECO:0000259" key="7">
    <source>
        <dbReference type="PROSITE" id="PS00623"/>
    </source>
</evidence>
<dbReference type="PANTHER" id="PTHR11552">
    <property type="entry name" value="GLUCOSE-METHANOL-CHOLINE GMC OXIDOREDUCTASE"/>
    <property type="match status" value="1"/>
</dbReference>
<evidence type="ECO:0000256" key="6">
    <source>
        <dbReference type="RuleBase" id="RU003968"/>
    </source>
</evidence>
<dbReference type="Gene3D" id="3.30.560.10">
    <property type="entry name" value="Glucose Oxidase, domain 3"/>
    <property type="match status" value="1"/>
</dbReference>
<feature type="domain" description="Glucose-methanol-choline oxidoreductase N-terminal" evidence="8">
    <location>
        <begin position="252"/>
        <end position="266"/>
    </location>
</feature>
<feature type="binding site" evidence="5">
    <location>
        <begin position="90"/>
        <end position="93"/>
    </location>
    <ligand>
        <name>FAD</name>
        <dbReference type="ChEBI" id="CHEBI:57692"/>
    </ligand>
</feature>
<evidence type="ECO:0000313" key="10">
    <source>
        <dbReference type="Proteomes" id="UP000824037"/>
    </source>
</evidence>
<keyword evidence="3 6" id="KW-0285">Flavoprotein</keyword>
<dbReference type="PROSITE" id="PS00624">
    <property type="entry name" value="GMC_OXRED_2"/>
    <property type="match status" value="1"/>
</dbReference>
<proteinExistence type="inferred from homology"/>
<dbReference type="GO" id="GO:0016614">
    <property type="term" value="F:oxidoreductase activity, acting on CH-OH group of donors"/>
    <property type="evidence" value="ECO:0007669"/>
    <property type="project" value="InterPro"/>
</dbReference>
<name>A0A9D2J5U2_9MICO</name>
<comment type="caution">
    <text evidence="9">The sequence shown here is derived from an EMBL/GenBank/DDBJ whole genome shotgun (WGS) entry which is preliminary data.</text>
</comment>
<comment type="cofactor">
    <cofactor evidence="1 5">
        <name>FAD</name>
        <dbReference type="ChEBI" id="CHEBI:57692"/>
    </cofactor>
</comment>
<comment type="similarity">
    <text evidence="2 6">Belongs to the GMC oxidoreductase family.</text>
</comment>
<dbReference type="InterPro" id="IPR036188">
    <property type="entry name" value="FAD/NAD-bd_sf"/>
</dbReference>
<evidence type="ECO:0000259" key="8">
    <source>
        <dbReference type="PROSITE" id="PS00624"/>
    </source>
</evidence>
<feature type="binding site" evidence="5">
    <location>
        <position position="217"/>
    </location>
    <ligand>
        <name>FAD</name>
        <dbReference type="ChEBI" id="CHEBI:57692"/>
    </ligand>
</feature>
<gene>
    <name evidence="9" type="ORF">H9815_18370</name>
</gene>
<evidence type="ECO:0000256" key="2">
    <source>
        <dbReference type="ARBA" id="ARBA00010790"/>
    </source>
</evidence>